<dbReference type="PROSITE" id="PS50941">
    <property type="entry name" value="CHIT_BIND_I_2"/>
    <property type="match status" value="1"/>
</dbReference>
<evidence type="ECO:0000256" key="9">
    <source>
        <dbReference type="ARBA" id="ARBA00023326"/>
    </source>
</evidence>
<evidence type="ECO:0000256" key="5">
    <source>
        <dbReference type="ARBA" id="ARBA00022801"/>
    </source>
</evidence>
<feature type="disulfide bond" evidence="11 12">
    <location>
        <begin position="25"/>
        <end position="39"/>
    </location>
</feature>
<dbReference type="InterPro" id="IPR023346">
    <property type="entry name" value="Lysozyme-like_dom_sf"/>
</dbReference>
<evidence type="ECO:0000256" key="11">
    <source>
        <dbReference type="PIRSR" id="PIRSR001060-2"/>
    </source>
</evidence>
<keyword evidence="3 12" id="KW-0147">Chitin-binding</keyword>
<dbReference type="CDD" id="cd06921">
    <property type="entry name" value="ChtBD1_GH19_hevein"/>
    <property type="match status" value="1"/>
</dbReference>
<comment type="caution">
    <text evidence="15">The sequence shown here is derived from an EMBL/GenBank/DDBJ whole genome shotgun (WGS) entry which is preliminary data.</text>
</comment>
<keyword evidence="7" id="KW-0119">Carbohydrate metabolism</keyword>
<organism evidence="15 16">
    <name type="scientific">Taxus chinensis</name>
    <name type="common">Chinese yew</name>
    <name type="synonym">Taxus wallichiana var. chinensis</name>
    <dbReference type="NCBI Taxonomy" id="29808"/>
    <lineage>
        <taxon>Eukaryota</taxon>
        <taxon>Viridiplantae</taxon>
        <taxon>Streptophyta</taxon>
        <taxon>Embryophyta</taxon>
        <taxon>Tracheophyta</taxon>
        <taxon>Spermatophyta</taxon>
        <taxon>Pinopsida</taxon>
        <taxon>Pinidae</taxon>
        <taxon>Conifers II</taxon>
        <taxon>Cupressales</taxon>
        <taxon>Taxaceae</taxon>
        <taxon>Taxus</taxon>
    </lineage>
</organism>
<dbReference type="GO" id="GO:0006032">
    <property type="term" value="P:chitin catabolic process"/>
    <property type="evidence" value="ECO:0007669"/>
    <property type="project" value="InterPro"/>
</dbReference>
<feature type="disulfide bond" evidence="11">
    <location>
        <begin position="94"/>
        <end position="156"/>
    </location>
</feature>
<feature type="disulfide bond" evidence="11 12">
    <location>
        <begin position="20"/>
        <end position="32"/>
    </location>
</feature>
<evidence type="ECO:0000313" key="15">
    <source>
        <dbReference type="EMBL" id="KAH9326687.1"/>
    </source>
</evidence>
<dbReference type="GO" id="GO:0000272">
    <property type="term" value="P:polysaccharide catabolic process"/>
    <property type="evidence" value="ECO:0007669"/>
    <property type="project" value="UniProtKB-KW"/>
</dbReference>
<dbReference type="EC" id="3.2.1.14" evidence="2"/>
<comment type="catalytic activity">
    <reaction evidence="1">
        <text>Random endo-hydrolysis of N-acetyl-beta-D-glucosaminide (1-&gt;4)-beta-linkages in chitin and chitodextrins.</text>
        <dbReference type="EC" id="3.2.1.14"/>
    </reaction>
</comment>
<dbReference type="PROSITE" id="PS00774">
    <property type="entry name" value="CHITINASE_19_2"/>
    <property type="match status" value="1"/>
</dbReference>
<feature type="disulfide bond" evidence="11 12">
    <location>
        <begin position="43"/>
        <end position="47"/>
    </location>
</feature>
<evidence type="ECO:0000256" key="3">
    <source>
        <dbReference type="ARBA" id="ARBA00022669"/>
    </source>
</evidence>
<keyword evidence="9" id="KW-0624">Polysaccharide degradation</keyword>
<dbReference type="Pfam" id="PF00182">
    <property type="entry name" value="Glyco_hydro_19"/>
    <property type="match status" value="1"/>
</dbReference>
<dbReference type="SUPFAM" id="SSF57016">
    <property type="entry name" value="Plant lectins/antimicrobial peptides"/>
    <property type="match status" value="1"/>
</dbReference>
<dbReference type="InterPro" id="IPR000726">
    <property type="entry name" value="Glyco_hydro_19_cat"/>
</dbReference>
<dbReference type="InterPro" id="IPR018371">
    <property type="entry name" value="Chitin-binding_1_CS"/>
</dbReference>
<evidence type="ECO:0000256" key="1">
    <source>
        <dbReference type="ARBA" id="ARBA00000822"/>
    </source>
</evidence>
<feature type="active site" description="Proton donor" evidence="10">
    <location>
        <position position="138"/>
    </location>
</feature>
<dbReference type="EMBL" id="JAHRHJ020000002">
    <property type="protein sequence ID" value="KAH9326687.1"/>
    <property type="molecule type" value="Genomic_DNA"/>
</dbReference>
<keyword evidence="8" id="KW-0326">Glycosidase</keyword>
<dbReference type="PROSITE" id="PS00026">
    <property type="entry name" value="CHIT_BIND_I_1"/>
    <property type="match status" value="1"/>
</dbReference>
<feature type="compositionally biased region" description="Pro residues" evidence="13">
    <location>
        <begin position="51"/>
        <end position="70"/>
    </location>
</feature>
<dbReference type="PIRSF" id="PIRSF001060">
    <property type="entry name" value="Endochitinase"/>
    <property type="match status" value="1"/>
</dbReference>
<dbReference type="GO" id="GO:0050832">
    <property type="term" value="P:defense response to fungus"/>
    <property type="evidence" value="ECO:0007669"/>
    <property type="project" value="TreeGrafter"/>
</dbReference>
<dbReference type="Pfam" id="PF00187">
    <property type="entry name" value="Chitin_bind_1"/>
    <property type="match status" value="1"/>
</dbReference>
<reference evidence="15 16" key="1">
    <citation type="journal article" date="2021" name="Nat. Plants">
        <title>The Taxus genome provides insights into paclitaxel biosynthesis.</title>
        <authorList>
            <person name="Xiong X."/>
            <person name="Gou J."/>
            <person name="Liao Q."/>
            <person name="Li Y."/>
            <person name="Zhou Q."/>
            <person name="Bi G."/>
            <person name="Li C."/>
            <person name="Du R."/>
            <person name="Wang X."/>
            <person name="Sun T."/>
            <person name="Guo L."/>
            <person name="Liang H."/>
            <person name="Lu P."/>
            <person name="Wu Y."/>
            <person name="Zhang Z."/>
            <person name="Ro D.K."/>
            <person name="Shang Y."/>
            <person name="Huang S."/>
            <person name="Yan J."/>
        </authorList>
    </citation>
    <scope>NUCLEOTIDE SEQUENCE [LARGE SCALE GENOMIC DNA]</scope>
    <source>
        <strain evidence="15">Ta-2019</strain>
    </source>
</reference>
<gene>
    <name evidence="15" type="ORF">KI387_006865</name>
</gene>
<dbReference type="PANTHER" id="PTHR22595">
    <property type="entry name" value="CHITINASE-RELATED"/>
    <property type="match status" value="1"/>
</dbReference>
<evidence type="ECO:0000256" key="10">
    <source>
        <dbReference type="PIRSR" id="PIRSR001060-1"/>
    </source>
</evidence>
<dbReference type="CDD" id="cd00325">
    <property type="entry name" value="chitinase_GH19"/>
    <property type="match status" value="1"/>
</dbReference>
<evidence type="ECO:0000256" key="7">
    <source>
        <dbReference type="ARBA" id="ARBA00023277"/>
    </source>
</evidence>
<dbReference type="SMART" id="SM00270">
    <property type="entry name" value="ChtBD1"/>
    <property type="match status" value="1"/>
</dbReference>
<keyword evidence="6 11" id="KW-1015">Disulfide bond</keyword>
<evidence type="ECO:0000256" key="12">
    <source>
        <dbReference type="PROSITE-ProRule" id="PRU00261"/>
    </source>
</evidence>
<protein>
    <recommendedName>
        <fullName evidence="2">chitinase</fullName>
        <ecNumber evidence="2">3.2.1.14</ecNumber>
    </recommendedName>
</protein>
<dbReference type="GO" id="GO:0008843">
    <property type="term" value="F:endochitinase activity"/>
    <property type="evidence" value="ECO:0007669"/>
    <property type="project" value="UniProtKB-EC"/>
</dbReference>
<keyword evidence="5" id="KW-0378">Hydrolase</keyword>
<dbReference type="InterPro" id="IPR016283">
    <property type="entry name" value="Glyco_hydro_19"/>
</dbReference>
<accession>A0AA38GQV1</accession>
<feature type="disulfide bond" evidence="11">
    <location>
        <begin position="274"/>
        <end position="306"/>
    </location>
</feature>
<evidence type="ECO:0000256" key="2">
    <source>
        <dbReference type="ARBA" id="ARBA00012729"/>
    </source>
</evidence>
<evidence type="ECO:0000259" key="14">
    <source>
        <dbReference type="PROSITE" id="PS50941"/>
    </source>
</evidence>
<dbReference type="Gene3D" id="3.30.60.10">
    <property type="entry name" value="Endochitinase-like"/>
    <property type="match status" value="1"/>
</dbReference>
<dbReference type="InterPro" id="IPR001002">
    <property type="entry name" value="Chitin-bd_1"/>
</dbReference>
<dbReference type="InterPro" id="IPR036861">
    <property type="entry name" value="Endochitinase-like_sf"/>
</dbReference>
<evidence type="ECO:0000313" key="16">
    <source>
        <dbReference type="Proteomes" id="UP000824469"/>
    </source>
</evidence>
<dbReference type="PRINTS" id="PR00451">
    <property type="entry name" value="CHITINBINDNG"/>
</dbReference>
<dbReference type="Gene3D" id="3.30.20.10">
    <property type="entry name" value="Endochitinase, domain 2"/>
    <property type="match status" value="1"/>
</dbReference>
<dbReference type="AlphaFoldDB" id="A0AA38GQV1"/>
<dbReference type="PANTHER" id="PTHR22595:SF171">
    <property type="entry name" value="BASIC ENDOCHITINASE B"/>
    <property type="match status" value="1"/>
</dbReference>
<dbReference type="OMA" id="AHIEHET"/>
<dbReference type="FunFam" id="3.30.20.10:FF:000001">
    <property type="entry name" value="Endochitinase (Chitinase)"/>
    <property type="match status" value="1"/>
</dbReference>
<keyword evidence="16" id="KW-1185">Reference proteome</keyword>
<evidence type="ECO:0000256" key="8">
    <source>
        <dbReference type="ARBA" id="ARBA00023295"/>
    </source>
</evidence>
<feature type="disulfide bond" evidence="11 12">
    <location>
        <begin position="11"/>
        <end position="26"/>
    </location>
</feature>
<dbReference type="GO" id="GO:0008061">
    <property type="term" value="F:chitin binding"/>
    <property type="evidence" value="ECO:0007669"/>
    <property type="project" value="UniProtKB-UniRule"/>
</dbReference>
<evidence type="ECO:0000256" key="6">
    <source>
        <dbReference type="ARBA" id="ARBA00023157"/>
    </source>
</evidence>
<dbReference type="GO" id="GO:0016998">
    <property type="term" value="P:cell wall macromolecule catabolic process"/>
    <property type="evidence" value="ECO:0007669"/>
    <property type="project" value="InterPro"/>
</dbReference>
<dbReference type="Proteomes" id="UP000824469">
    <property type="component" value="Unassembled WGS sequence"/>
</dbReference>
<sequence length="329" mass="35135">MVFSSVSAAQCGAQADGALCSGGLCCSKWGWCGNTPDYCGSECQSQCGGGPTPPTPPTPPPPPTPSPPPGEGVASIITETVFNEMLKHRNNDACPAKNFYDYNAFIAAANAFDGFGTTGNATTQKRELAAFFGQTSHETTGGWASAPDGPYAWGYCFIREIAGGAYCANTELYPCASGQQYYGRGPIQLSWNYNYIQAGNAIGFDGLHDPDIVARNATLSFETAIWFWMTAQPPKPSCHEVMIGTWNPSWNDEAAGRKAGYGLTTNIINGGLECGYGENDKVKSRIGFYQRYCNILGVSEGTNLDCYNQRPYGLALSTAEEASIIKTVV</sequence>
<name>A0AA38GQV1_TAXCH</name>
<dbReference type="Gene3D" id="1.10.530.10">
    <property type="match status" value="1"/>
</dbReference>
<keyword evidence="4" id="KW-0732">Signal</keyword>
<feature type="region of interest" description="Disordered" evidence="13">
    <location>
        <begin position="49"/>
        <end position="72"/>
    </location>
</feature>
<proteinExistence type="predicted"/>
<dbReference type="SUPFAM" id="SSF53955">
    <property type="entry name" value="Lysozyme-like"/>
    <property type="match status" value="1"/>
</dbReference>
<feature type="disulfide bond" evidence="11">
    <location>
        <begin position="167"/>
        <end position="175"/>
    </location>
</feature>
<evidence type="ECO:0000256" key="4">
    <source>
        <dbReference type="ARBA" id="ARBA00022729"/>
    </source>
</evidence>
<feature type="domain" description="Chitin-binding type-1" evidence="14">
    <location>
        <begin position="8"/>
        <end position="49"/>
    </location>
</feature>
<evidence type="ECO:0000256" key="13">
    <source>
        <dbReference type="SAM" id="MobiDB-lite"/>
    </source>
</evidence>